<dbReference type="GO" id="GO:0016787">
    <property type="term" value="F:hydrolase activity"/>
    <property type="evidence" value="ECO:0007669"/>
    <property type="project" value="InterPro"/>
</dbReference>
<comment type="caution">
    <text evidence="3">The sequence shown here is derived from an EMBL/GenBank/DDBJ whole genome shotgun (WGS) entry which is preliminary data.</text>
</comment>
<feature type="domain" description="Calcineurin-like phosphoesterase" evidence="2">
    <location>
        <begin position="76"/>
        <end position="227"/>
    </location>
</feature>
<dbReference type="Proteomes" id="UP000248606">
    <property type="component" value="Unassembled WGS sequence"/>
</dbReference>
<evidence type="ECO:0000313" key="3">
    <source>
        <dbReference type="EMBL" id="PZP89658.1"/>
    </source>
</evidence>
<proteinExistence type="predicted"/>
<protein>
    <recommendedName>
        <fullName evidence="2">Calcineurin-like phosphoesterase domain-containing protein</fullName>
    </recommendedName>
</protein>
<dbReference type="PANTHER" id="PTHR43143">
    <property type="entry name" value="METALLOPHOSPHOESTERASE, CALCINEURIN SUPERFAMILY"/>
    <property type="match status" value="1"/>
</dbReference>
<evidence type="ECO:0000256" key="1">
    <source>
        <dbReference type="SAM" id="SignalP"/>
    </source>
</evidence>
<dbReference type="RefSeq" id="WP_290595570.1">
    <property type="nucleotide sequence ID" value="NZ_CAKZIO010000003.1"/>
</dbReference>
<evidence type="ECO:0000259" key="2">
    <source>
        <dbReference type="Pfam" id="PF00149"/>
    </source>
</evidence>
<sequence>MRSKILGSVVCSALLTIATFSLVPAQSVAHADSAQLASRFTMGVFPDTQYASAGSIPASHHFMNRYGSEPYKVQTQWLADNKKAFGLKFVVHLGDVVNNSVNEGQWKAADAAMSILEKGGVPYSVLPGNHDMGPIPVVGGSVNKLAEEVGRYADYGASKVNYPGTIGVETKPSVFSGSKATKELPFYSKWFSAERAQKNPTFRERFNELNNESEYHIFSAEGHSFLVLALAYQASDRVLRWAQKVLDAHPTLPAILTTHEILVKGGDKRDIQFTKGYGEHLWNDFIKENDQIFLTLCGHNAGSGTLVTKNNKGHSVVNVLQDYQESYEGGNGLLGLLQFDFTHNTMEMLAASPYAAKKPAKTLVNEDVLYYQNERDSFIEHMDFAQRFAGFTRFVVNHKDENDPDYLDIARRNLRCRQPSLKPVTTPSKLPAYLEMPKSFVPTGRTGKQ</sequence>
<keyword evidence="1" id="KW-0732">Signal</keyword>
<dbReference type="PANTHER" id="PTHR43143:SF5">
    <property type="entry name" value="SECRETED PROTEIN"/>
    <property type="match status" value="1"/>
</dbReference>
<dbReference type="Pfam" id="PF00149">
    <property type="entry name" value="Metallophos"/>
    <property type="match status" value="1"/>
</dbReference>
<gene>
    <name evidence="3" type="ORF">DI579_00285</name>
</gene>
<dbReference type="InterPro" id="IPR029052">
    <property type="entry name" value="Metallo-depent_PP-like"/>
</dbReference>
<accession>A0A2W5IEB0</accession>
<dbReference type="SUPFAM" id="SSF56300">
    <property type="entry name" value="Metallo-dependent phosphatases"/>
    <property type="match status" value="1"/>
</dbReference>
<dbReference type="InterPro" id="IPR051918">
    <property type="entry name" value="STPP_CPPED1"/>
</dbReference>
<evidence type="ECO:0000313" key="4">
    <source>
        <dbReference type="Proteomes" id="UP000248606"/>
    </source>
</evidence>
<dbReference type="Gene3D" id="3.60.21.10">
    <property type="match status" value="1"/>
</dbReference>
<feature type="chain" id="PRO_5039605807" description="Calcineurin-like phosphoesterase domain-containing protein" evidence="1">
    <location>
        <begin position="26"/>
        <end position="449"/>
    </location>
</feature>
<dbReference type="EMBL" id="QFOZ01000001">
    <property type="protein sequence ID" value="PZP89658.1"/>
    <property type="molecule type" value="Genomic_DNA"/>
</dbReference>
<dbReference type="AlphaFoldDB" id="A0A2W5IEB0"/>
<dbReference type="InterPro" id="IPR004843">
    <property type="entry name" value="Calcineurin-like_PHP"/>
</dbReference>
<organism evidence="3 4">
    <name type="scientific">Lawsonella clevelandensis</name>
    <dbReference type="NCBI Taxonomy" id="1528099"/>
    <lineage>
        <taxon>Bacteria</taxon>
        <taxon>Bacillati</taxon>
        <taxon>Actinomycetota</taxon>
        <taxon>Actinomycetes</taxon>
        <taxon>Mycobacteriales</taxon>
        <taxon>Lawsonellaceae</taxon>
        <taxon>Lawsonella</taxon>
    </lineage>
</organism>
<reference evidence="3 4" key="1">
    <citation type="submission" date="2017-08" db="EMBL/GenBank/DDBJ databases">
        <title>Infants hospitalized years apart are colonized by the same room-sourced microbial strains.</title>
        <authorList>
            <person name="Brooks B."/>
            <person name="Olm M.R."/>
            <person name="Firek B.A."/>
            <person name="Baker R."/>
            <person name="Thomas B.C."/>
            <person name="Morowitz M.J."/>
            <person name="Banfield J.F."/>
        </authorList>
    </citation>
    <scope>NUCLEOTIDE SEQUENCE [LARGE SCALE GENOMIC DNA]</scope>
    <source>
        <strain evidence="3">S2_006_000_R1_57</strain>
    </source>
</reference>
<feature type="signal peptide" evidence="1">
    <location>
        <begin position="1"/>
        <end position="25"/>
    </location>
</feature>
<name>A0A2W5IEB0_9ACTN</name>